<feature type="compositionally biased region" description="Acidic residues" evidence="1">
    <location>
        <begin position="122"/>
        <end position="136"/>
    </location>
</feature>
<dbReference type="CDD" id="cd00519">
    <property type="entry name" value="Lipase_3"/>
    <property type="match status" value="1"/>
</dbReference>
<evidence type="ECO:0000259" key="2">
    <source>
        <dbReference type="Pfam" id="PF01764"/>
    </source>
</evidence>
<dbReference type="EMBL" id="HG996472">
    <property type="protein sequence ID" value="CAG1830533.1"/>
    <property type="molecule type" value="Genomic_DNA"/>
</dbReference>
<name>A0A8D6ZJF7_MUSAM</name>
<evidence type="ECO:0000313" key="3">
    <source>
        <dbReference type="EMBL" id="CAG1830533.1"/>
    </source>
</evidence>
<feature type="domain" description="Fungal lipase-type" evidence="2">
    <location>
        <begin position="388"/>
        <end position="525"/>
    </location>
</feature>
<proteinExistence type="predicted"/>
<gene>
    <name evidence="3" type="ORF">GSMUA_337870.1</name>
</gene>
<feature type="region of interest" description="Disordered" evidence="1">
    <location>
        <begin position="160"/>
        <end position="180"/>
    </location>
</feature>
<dbReference type="PANTHER" id="PTHR46483:SF1">
    <property type="entry name" value="PHOSPHOLIPASE A1 PLIP1, CHLOROPLASTIC"/>
    <property type="match status" value="1"/>
</dbReference>
<dbReference type="Gene3D" id="3.40.50.1820">
    <property type="entry name" value="alpha/beta hydrolase"/>
    <property type="match status" value="1"/>
</dbReference>
<feature type="non-terminal residue" evidence="3">
    <location>
        <position position="694"/>
    </location>
</feature>
<accession>A0A8D6ZJF7</accession>
<dbReference type="PANTHER" id="PTHR46483">
    <property type="entry name" value="PHOSPHOLIPASE A1 PLIP2, CHLOROPLASTIC"/>
    <property type="match status" value="1"/>
</dbReference>
<dbReference type="GO" id="GO:0008970">
    <property type="term" value="F:phospholipase A1 activity"/>
    <property type="evidence" value="ECO:0007669"/>
    <property type="project" value="InterPro"/>
</dbReference>
<dbReference type="AlphaFoldDB" id="A0A8D6ZJF7"/>
<dbReference type="GO" id="GO:0006629">
    <property type="term" value="P:lipid metabolic process"/>
    <property type="evidence" value="ECO:0007669"/>
    <property type="project" value="InterPro"/>
</dbReference>
<reference evidence="3" key="1">
    <citation type="submission" date="2021-03" db="EMBL/GenBank/DDBJ databases">
        <authorList>
            <consortium name="Genoscope - CEA"/>
            <person name="William W."/>
        </authorList>
    </citation>
    <scope>NUCLEOTIDE SEQUENCE</scope>
    <source>
        <strain evidence="3">Doubled-haploid Pahang</strain>
    </source>
</reference>
<protein>
    <submittedName>
        <fullName evidence="3">(wild Malaysian banana) hypothetical protein</fullName>
    </submittedName>
</protein>
<dbReference type="InterPro" id="IPR029058">
    <property type="entry name" value="AB_hydrolase_fold"/>
</dbReference>
<organism evidence="3">
    <name type="scientific">Musa acuminata subsp. malaccensis</name>
    <name type="common">Wild banana</name>
    <name type="synonym">Musa malaccensis</name>
    <dbReference type="NCBI Taxonomy" id="214687"/>
    <lineage>
        <taxon>Eukaryota</taxon>
        <taxon>Viridiplantae</taxon>
        <taxon>Streptophyta</taxon>
        <taxon>Embryophyta</taxon>
        <taxon>Tracheophyta</taxon>
        <taxon>Spermatophyta</taxon>
        <taxon>Magnoliopsida</taxon>
        <taxon>Liliopsida</taxon>
        <taxon>Zingiberales</taxon>
        <taxon>Musaceae</taxon>
        <taxon>Musa</taxon>
    </lineage>
</organism>
<dbReference type="InterPro" id="IPR043367">
    <property type="entry name" value="PLIP1/2/3"/>
</dbReference>
<dbReference type="Pfam" id="PF01764">
    <property type="entry name" value="Lipase_3"/>
    <property type="match status" value="1"/>
</dbReference>
<feature type="region of interest" description="Disordered" evidence="1">
    <location>
        <begin position="114"/>
        <end position="136"/>
    </location>
</feature>
<sequence>LLTTKICFPVSDRSAAKRTRRREGTTAGSAEEEMVACAAVSVPGSSPAAATVRDHLREGMRRSRSAPQLRCSLAVTRAAAPASLKSSRSIGVFPFGSIVTNSIRSFLFEEEEAGGGMRVEPADDSDEEAVSGLDEEDRIRQEERANWVARISELRRRWRDRQHKHEEEGAEEEDGYCGVSYDTDEEVGGQRDEWDRESFARLLGRVPWSEAELFSQLAYLCYMAYEIPDIKATELWEESELGFVTSSLEKKSQAAIRAQHESDPRAAPGFATSTGAQLNNHSCRPSLAYEIAASAASYIHSRAKGLLSLGSGAASAEIAASAAVASGPYRCGYKNPEVAAYVAASTMTAVVAAEEEARQEAAKDLRSLHSSPCEWFVCDHDSTCTRCFVIQGSDSLASWQANLLFEPIKFEEMEVLVHRGIYEAAKGIYEQFLPEIKEHLSRHGDRARLRFTGHSLGGSLCLLVGLMLLARGDVRLRQLLPVVTFGSPSVFCGGQRVLEELGLDEGFVRSVMMHRDIVPRAFSCNYPNHVAHVLKRLNAAFRSHPCLNNQKVLYSPLGQIYILQPDDKSSPFHPLLPPEAALYALDGKNDAGGSSPRGTTASALRAFINSPHPLETLSDPMAYGSEGTILRDHDCRNYVKAINGLLRQHTKSARRRSRKHRRNRWWPRLPPYLLIHNPLLEKPALLTDNVAAGL</sequence>
<dbReference type="InterPro" id="IPR002921">
    <property type="entry name" value="Fungal_lipase-type"/>
</dbReference>
<dbReference type="SUPFAM" id="SSF53474">
    <property type="entry name" value="alpha/beta-Hydrolases"/>
    <property type="match status" value="1"/>
</dbReference>
<evidence type="ECO:0000256" key="1">
    <source>
        <dbReference type="SAM" id="MobiDB-lite"/>
    </source>
</evidence>